<evidence type="ECO:0000256" key="1">
    <source>
        <dbReference type="SAM" id="MobiDB-lite"/>
    </source>
</evidence>
<dbReference type="RefSeq" id="WP_187578531.1">
    <property type="nucleotide sequence ID" value="NZ_CP060713.1"/>
</dbReference>
<name>A0A7G9RAR4_9ACTN</name>
<proteinExistence type="predicted"/>
<dbReference type="EMBL" id="CP060713">
    <property type="protein sequence ID" value="QNN52689.1"/>
    <property type="molecule type" value="Genomic_DNA"/>
</dbReference>
<gene>
    <name evidence="2" type="ORF">H9L09_19975</name>
</gene>
<evidence type="ECO:0000313" key="2">
    <source>
        <dbReference type="EMBL" id="QNN52689.1"/>
    </source>
</evidence>
<feature type="region of interest" description="Disordered" evidence="1">
    <location>
        <begin position="1"/>
        <end position="27"/>
    </location>
</feature>
<organism evidence="2 3">
    <name type="scientific">Nocardioides mesophilus</name>
    <dbReference type="NCBI Taxonomy" id="433659"/>
    <lineage>
        <taxon>Bacteria</taxon>
        <taxon>Bacillati</taxon>
        <taxon>Actinomycetota</taxon>
        <taxon>Actinomycetes</taxon>
        <taxon>Propionibacteriales</taxon>
        <taxon>Nocardioidaceae</taxon>
        <taxon>Nocardioides</taxon>
    </lineage>
</organism>
<keyword evidence="3" id="KW-1185">Reference proteome</keyword>
<feature type="compositionally biased region" description="Basic and acidic residues" evidence="1">
    <location>
        <begin position="1"/>
        <end position="23"/>
    </location>
</feature>
<protein>
    <submittedName>
        <fullName evidence="2">Uncharacterized protein</fullName>
    </submittedName>
</protein>
<accession>A0A7G9RAR4</accession>
<sequence>MRLVITKDSKNGRDKRTSGERGQRSRSCNCGQQLDICARAHCPRCGRTLNRS</sequence>
<dbReference type="KEGG" id="nmes:H9L09_19975"/>
<dbReference type="Proteomes" id="UP000515947">
    <property type="component" value="Chromosome"/>
</dbReference>
<evidence type="ECO:0000313" key="3">
    <source>
        <dbReference type="Proteomes" id="UP000515947"/>
    </source>
</evidence>
<reference evidence="2 3" key="1">
    <citation type="submission" date="2020-08" db="EMBL/GenBank/DDBJ databases">
        <title>Genome sequence of Nocardioides mesophilus KACC 16243T.</title>
        <authorList>
            <person name="Hyun D.-W."/>
            <person name="Bae J.-W."/>
        </authorList>
    </citation>
    <scope>NUCLEOTIDE SEQUENCE [LARGE SCALE GENOMIC DNA]</scope>
    <source>
        <strain evidence="2 3">KACC 16243</strain>
    </source>
</reference>
<dbReference type="AlphaFoldDB" id="A0A7G9RAR4"/>